<protein>
    <submittedName>
        <fullName evidence="1">Uncharacterized protein</fullName>
    </submittedName>
</protein>
<dbReference type="EMBL" id="BK016123">
    <property type="protein sequence ID" value="DAF96938.1"/>
    <property type="molecule type" value="Genomic_DNA"/>
</dbReference>
<organism evidence="1">
    <name type="scientific">Siphoviridae sp. ct89S11</name>
    <dbReference type="NCBI Taxonomy" id="2825357"/>
    <lineage>
        <taxon>Viruses</taxon>
        <taxon>Duplodnaviria</taxon>
        <taxon>Heunggongvirae</taxon>
        <taxon>Uroviricota</taxon>
        <taxon>Caudoviricetes</taxon>
    </lineage>
</organism>
<proteinExistence type="predicted"/>
<name>A0A8S5URA2_9CAUD</name>
<sequence>MIEPKYISTENIFHFYRGEIVDLERLNTHMELAKACGQKITMPRIYVNGREATIIDVRKLPNSAWTVRILEKGKTYYQNFYKDEKLRSDGYALHPAGSCEVLSGDKFWEKFHGPRGDKAPAYIFFRDHKYRMTSFARVFGTNGILVTIVSSSATQYLIHVCDELGGEFVKFGNIWSINNGRSLEKVEVLDR</sequence>
<accession>A0A8S5URA2</accession>
<evidence type="ECO:0000313" key="1">
    <source>
        <dbReference type="EMBL" id="DAF96938.1"/>
    </source>
</evidence>
<reference evidence="1" key="1">
    <citation type="journal article" date="2021" name="Proc. Natl. Acad. Sci. U.S.A.">
        <title>A Catalog of Tens of Thousands of Viruses from Human Metagenomes Reveals Hidden Associations with Chronic Diseases.</title>
        <authorList>
            <person name="Tisza M.J."/>
            <person name="Buck C.B."/>
        </authorList>
    </citation>
    <scope>NUCLEOTIDE SEQUENCE</scope>
    <source>
        <strain evidence="1">Ct89S11</strain>
    </source>
</reference>